<dbReference type="Proteomes" id="UP000691718">
    <property type="component" value="Unassembled WGS sequence"/>
</dbReference>
<dbReference type="AlphaFoldDB" id="A0A8S3WFS2"/>
<evidence type="ECO:0000313" key="1">
    <source>
        <dbReference type="EMBL" id="CAG4955710.1"/>
    </source>
</evidence>
<organism evidence="1 2">
    <name type="scientific">Parnassius apollo</name>
    <name type="common">Apollo butterfly</name>
    <name type="synonym">Papilio apollo</name>
    <dbReference type="NCBI Taxonomy" id="110799"/>
    <lineage>
        <taxon>Eukaryota</taxon>
        <taxon>Metazoa</taxon>
        <taxon>Ecdysozoa</taxon>
        <taxon>Arthropoda</taxon>
        <taxon>Hexapoda</taxon>
        <taxon>Insecta</taxon>
        <taxon>Pterygota</taxon>
        <taxon>Neoptera</taxon>
        <taxon>Endopterygota</taxon>
        <taxon>Lepidoptera</taxon>
        <taxon>Glossata</taxon>
        <taxon>Ditrysia</taxon>
        <taxon>Papilionoidea</taxon>
        <taxon>Papilionidae</taxon>
        <taxon>Parnassiinae</taxon>
        <taxon>Parnassini</taxon>
        <taxon>Parnassius</taxon>
        <taxon>Parnassius</taxon>
    </lineage>
</organism>
<reference evidence="1" key="1">
    <citation type="submission" date="2021-04" db="EMBL/GenBank/DDBJ databases">
        <authorList>
            <person name="Tunstrom K."/>
        </authorList>
    </citation>
    <scope>NUCLEOTIDE SEQUENCE</scope>
</reference>
<sequence>MRINQTDRQRRALMTNQVVTHLLRVKKEANGDGQPRRSWIDWHNGVLQQILGWLFRQQAVLATGSCAIERRRRTFQMKCRRVHVTASTVPRDAILAMSRDKVQT</sequence>
<gene>
    <name evidence="1" type="ORF">PAPOLLO_LOCUS5370</name>
</gene>
<keyword evidence="2" id="KW-1185">Reference proteome</keyword>
<evidence type="ECO:0000313" key="2">
    <source>
        <dbReference type="Proteomes" id="UP000691718"/>
    </source>
</evidence>
<name>A0A8S3WFS2_PARAO</name>
<protein>
    <submittedName>
        <fullName evidence="1">(apollo) hypothetical protein</fullName>
    </submittedName>
</protein>
<accession>A0A8S3WFS2</accession>
<proteinExistence type="predicted"/>
<dbReference type="EMBL" id="CAJQZP010000301">
    <property type="protein sequence ID" value="CAG4955710.1"/>
    <property type="molecule type" value="Genomic_DNA"/>
</dbReference>
<comment type="caution">
    <text evidence="1">The sequence shown here is derived from an EMBL/GenBank/DDBJ whole genome shotgun (WGS) entry which is preliminary data.</text>
</comment>